<reference evidence="4" key="1">
    <citation type="submission" date="2022-01" db="EMBL/GenBank/DDBJ databases">
        <authorList>
            <person name="Criscuolo A."/>
        </authorList>
    </citation>
    <scope>NUCLEOTIDE SEQUENCE</scope>
    <source>
        <strain evidence="4">CIP111891</strain>
    </source>
</reference>
<feature type="domain" description="Glycoside hydrolase family 42 N-terminal" evidence="3">
    <location>
        <begin position="520"/>
        <end position="610"/>
    </location>
</feature>
<dbReference type="Proteomes" id="UP000838821">
    <property type="component" value="Unassembled WGS sequence"/>
</dbReference>
<keyword evidence="1" id="KW-0378">Hydrolase</keyword>
<dbReference type="CDD" id="cd03143">
    <property type="entry name" value="A4_beta-galactosidase_middle_domain"/>
    <property type="match status" value="1"/>
</dbReference>
<evidence type="ECO:0000313" key="4">
    <source>
        <dbReference type="EMBL" id="CAH1231736.1"/>
    </source>
</evidence>
<accession>A0ABM9D0Y2</accession>
<sequence length="1039" mass="115817">MLTTIIFYDPTFPYEGIRPDDKAVAQLGEIGRVVGAEGLEAALQQGADNFIHLHGRYFPKSAWQAILTHARKGKGFVHLGSAPFRVPSYQGAEGWELEIEQTAYHQQLQIHEILSVDDAPIAEYAVNTELPLLAGKENLFAIQPTVGFALHVTRTDDHPGQIGSSGPMDAHFTPLLKGISKEGREVAAPIVLLENTKGAFAGGRWIFANVVTDETFWGNGGAALVGELAGYTKRGVTEIWFKPNYACYDPGDRAALTVQLQTLANRTGAVSENDSWTFHVQVSKDGATSPIWTTEFTMNASRELSFKKVNIPVDIEAGYYTAVCKAVANTGETRIFNQGFWGYDAELLREGTPMSCDRDYFWKDGRPLPIVGMTYMTSDVARKFLFLPNVSVWDRDIAQMVKAGINLLRTGVWSAWRQIMFVDGHPYEEVLRSIDAFILTAKRHGIEVTFNFFSFTPELWEGVNPYLDPRSVEAQKRFISSVVSRHKETTNVHWDLINEPSMFNPSKPFAGPQSAHDAFEHEAYVAWLEERHGDIRKLQERWNMSPAELPSFASVRLLDPSEVNMSTTETVEKKGSPWLDYTLFTMDMHNRWAKELIATIRSINPAQLATVGQDEGLGAQRPSPFFYAEAVDYTTVHTWWLMDQLVWDGIFSKAPTKPSLIQETGIMYVETADGRAKRSEYELRNILERKYAYAFSTGGAGAVQWIWNINFYMNNINESHIGALRADGTEKPEADVSYDFGAFMGEIRDLFVGRKLEDVVAVFPYSNDFSTRKVAGDATAKLTRTLAYGMNVPFRGLSEYHLEALTSDQPKLIIVPSAHNFSDAALTKLTTHIRENGGTLLFTGPLGLNEYWAPVARLTDIVGETVLGNIVREEAMVLDGEMVPVSFGGARIAQLNKEVPLSDDGKWNSQHGVVRSYELGKGQLIWCPLPVELGERDDVLEKLYAYAMKSAGVDAELTWVKGGQLPGVYGRKLSFDSGSLFIFVSEFSVDAQIEVTDPATGLSYAFELEAERTVMFAVNSVGELLAVYRPEQVQVELKQ</sequence>
<dbReference type="InterPro" id="IPR017853">
    <property type="entry name" value="GH"/>
</dbReference>
<organism evidence="4 5">
    <name type="scientific">Paenibacillus allorhizoplanae</name>
    <dbReference type="NCBI Taxonomy" id="2905648"/>
    <lineage>
        <taxon>Bacteria</taxon>
        <taxon>Bacillati</taxon>
        <taxon>Bacillota</taxon>
        <taxon>Bacilli</taxon>
        <taxon>Bacillales</taxon>
        <taxon>Paenibacillaceae</taxon>
        <taxon>Paenibacillus</taxon>
    </lineage>
</organism>
<proteinExistence type="predicted"/>
<comment type="caution">
    <text evidence="4">The sequence shown here is derived from an EMBL/GenBank/DDBJ whole genome shotgun (WGS) entry which is preliminary data.</text>
</comment>
<gene>
    <name evidence="4" type="ORF">PAECIP111891_06877</name>
</gene>
<dbReference type="EMBL" id="CAKMMW010000043">
    <property type="protein sequence ID" value="CAH1231736.1"/>
    <property type="molecule type" value="Genomic_DNA"/>
</dbReference>
<protein>
    <recommendedName>
        <fullName evidence="3">Glycoside hydrolase family 42 N-terminal domain-containing protein</fullName>
    </recommendedName>
</protein>
<evidence type="ECO:0000256" key="2">
    <source>
        <dbReference type="ARBA" id="ARBA00023295"/>
    </source>
</evidence>
<keyword evidence="2" id="KW-0326">Glycosidase</keyword>
<evidence type="ECO:0000313" key="5">
    <source>
        <dbReference type="Proteomes" id="UP000838821"/>
    </source>
</evidence>
<dbReference type="Gene3D" id="3.20.20.80">
    <property type="entry name" value="Glycosidases"/>
    <property type="match status" value="1"/>
</dbReference>
<dbReference type="RefSeq" id="WP_236293308.1">
    <property type="nucleotide sequence ID" value="NZ_CAKMMW010000043.1"/>
</dbReference>
<dbReference type="SUPFAM" id="SSF51445">
    <property type="entry name" value="(Trans)glycosidases"/>
    <property type="match status" value="1"/>
</dbReference>
<keyword evidence="5" id="KW-1185">Reference proteome</keyword>
<name>A0ABM9D0Y2_9BACL</name>
<evidence type="ECO:0000259" key="3">
    <source>
        <dbReference type="Pfam" id="PF02449"/>
    </source>
</evidence>
<evidence type="ECO:0000256" key="1">
    <source>
        <dbReference type="ARBA" id="ARBA00022801"/>
    </source>
</evidence>
<dbReference type="Pfam" id="PF02449">
    <property type="entry name" value="Glyco_hydro_42"/>
    <property type="match status" value="1"/>
</dbReference>
<dbReference type="InterPro" id="IPR013529">
    <property type="entry name" value="Glyco_hydro_42_N"/>
</dbReference>